<dbReference type="SUPFAM" id="SSF53383">
    <property type="entry name" value="PLP-dependent transferases"/>
    <property type="match status" value="1"/>
</dbReference>
<evidence type="ECO:0000256" key="4">
    <source>
        <dbReference type="ARBA" id="ARBA00011738"/>
    </source>
</evidence>
<dbReference type="GO" id="GO:0000105">
    <property type="term" value="P:L-histidine biosynthetic process"/>
    <property type="evidence" value="ECO:0007669"/>
    <property type="project" value="UniProtKB-UniRule"/>
</dbReference>
<evidence type="ECO:0000256" key="10">
    <source>
        <dbReference type="ARBA" id="ARBA00047481"/>
    </source>
</evidence>
<dbReference type="Gene3D" id="3.40.640.10">
    <property type="entry name" value="Type I PLP-dependent aspartate aminotransferase-like (Major domain)"/>
    <property type="match status" value="1"/>
</dbReference>
<evidence type="ECO:0000259" key="12">
    <source>
        <dbReference type="Pfam" id="PF00155"/>
    </source>
</evidence>
<sequence length="353" mass="39276">MSLADKLTRENIQQLVPYASARRSMTGGNIWLNANESPYANEYELDCSVLNRYPDFQPKGLIQSYAAYAGVKPSQVLAGRGADEAIELLIRTFCEDDEQILICPPTYGMYAISAQTCNIDCKKVPTKADFSLDIDAIQAAKDNVKVVFICSPNNPTGTLVSHQQIEQVLEIFKDQAIVAVDEAYIEYAMDTSVASWIEKYDNLAVLRTMSKAFGLAGLRCGYTLANENIIQAMSKVIPPYPVSWPVAQIATQALSESGLALMQQQKAQVLEQKQRIVDALARYDYVYEQIESHSNFIMFRSEQKKALFDTLVQAGILIRDYSSQVLLDNSLRISVGSKEETDALLAVMDEFKG</sequence>
<evidence type="ECO:0000256" key="3">
    <source>
        <dbReference type="ARBA" id="ARBA00007970"/>
    </source>
</evidence>
<evidence type="ECO:0000313" key="14">
    <source>
        <dbReference type="Proteomes" id="UP000019276"/>
    </source>
</evidence>
<dbReference type="InterPro" id="IPR015421">
    <property type="entry name" value="PyrdxlP-dep_Trfase_major"/>
</dbReference>
<proteinExistence type="inferred from homology"/>
<dbReference type="HAMAP" id="MF_01023">
    <property type="entry name" value="HisC_aminotrans_2"/>
    <property type="match status" value="1"/>
</dbReference>
<feature type="modified residue" description="N6-(pyridoxal phosphate)lysine" evidence="11">
    <location>
        <position position="211"/>
    </location>
</feature>
<accession>W7QL11</accession>
<keyword evidence="6 11" id="KW-0028">Amino-acid biosynthesis</keyword>
<dbReference type="InterPro" id="IPR001917">
    <property type="entry name" value="Aminotrans_II_pyridoxalP_BS"/>
</dbReference>
<dbReference type="Pfam" id="PF00155">
    <property type="entry name" value="Aminotran_1_2"/>
    <property type="match status" value="1"/>
</dbReference>
<dbReference type="OrthoDB" id="9813612at2"/>
<comment type="subunit">
    <text evidence="4 11">Homodimer.</text>
</comment>
<keyword evidence="9 11" id="KW-0368">Histidine biosynthesis</keyword>
<dbReference type="Gene3D" id="3.90.1150.10">
    <property type="entry name" value="Aspartate Aminotransferase, domain 1"/>
    <property type="match status" value="1"/>
</dbReference>
<protein>
    <recommendedName>
        <fullName evidence="11">Histidinol-phosphate aminotransferase</fullName>
        <ecNumber evidence="11">2.6.1.9</ecNumber>
    </recommendedName>
    <alternativeName>
        <fullName evidence="11">Imidazole acetol-phosphate transaminase</fullName>
    </alternativeName>
</protein>
<dbReference type="PROSITE" id="PS00599">
    <property type="entry name" value="AA_TRANSFER_CLASS_2"/>
    <property type="match status" value="1"/>
</dbReference>
<dbReference type="GO" id="GO:0030170">
    <property type="term" value="F:pyridoxal phosphate binding"/>
    <property type="evidence" value="ECO:0007669"/>
    <property type="project" value="InterPro"/>
</dbReference>
<dbReference type="eggNOG" id="COG0079">
    <property type="taxonomic scope" value="Bacteria"/>
</dbReference>
<dbReference type="EC" id="2.6.1.9" evidence="11"/>
<reference evidence="13 14" key="1">
    <citation type="journal article" date="2014" name="Genome Announc.">
        <title>Draft Genome Sequence of the Agar-Degrading Bacterium Catenovulum sp. Strain DS-2, Isolated from Intestines of Haliotis diversicolor.</title>
        <authorList>
            <person name="Shan D."/>
            <person name="Li X."/>
            <person name="Gu Z."/>
            <person name="Wei G."/>
            <person name="Gao Z."/>
            <person name="Shao Z."/>
        </authorList>
    </citation>
    <scope>NUCLEOTIDE SEQUENCE [LARGE SCALE GENOMIC DNA]</scope>
    <source>
        <strain evidence="13 14">DS-2</strain>
    </source>
</reference>
<dbReference type="PANTHER" id="PTHR42885">
    <property type="entry name" value="HISTIDINOL-PHOSPHATE AMINOTRANSFERASE-RELATED"/>
    <property type="match status" value="1"/>
</dbReference>
<dbReference type="PANTHER" id="PTHR42885:SF2">
    <property type="entry name" value="HISTIDINOL-PHOSPHATE AMINOTRANSFERASE"/>
    <property type="match status" value="1"/>
</dbReference>
<dbReference type="InterPro" id="IPR004839">
    <property type="entry name" value="Aminotransferase_I/II_large"/>
</dbReference>
<evidence type="ECO:0000313" key="13">
    <source>
        <dbReference type="EMBL" id="EWH09622.1"/>
    </source>
</evidence>
<dbReference type="UniPathway" id="UPA00031">
    <property type="reaction ID" value="UER00012"/>
</dbReference>
<comment type="caution">
    <text evidence="13">The sequence shown here is derived from an EMBL/GenBank/DDBJ whole genome shotgun (WGS) entry which is preliminary data.</text>
</comment>
<dbReference type="InterPro" id="IPR015422">
    <property type="entry name" value="PyrdxlP-dep_Trfase_small"/>
</dbReference>
<comment type="catalytic activity">
    <reaction evidence="10 11">
        <text>L-histidinol phosphate + 2-oxoglutarate = 3-(imidazol-4-yl)-2-oxopropyl phosphate + L-glutamate</text>
        <dbReference type="Rhea" id="RHEA:23744"/>
        <dbReference type="ChEBI" id="CHEBI:16810"/>
        <dbReference type="ChEBI" id="CHEBI:29985"/>
        <dbReference type="ChEBI" id="CHEBI:57766"/>
        <dbReference type="ChEBI" id="CHEBI:57980"/>
        <dbReference type="EC" id="2.6.1.9"/>
    </reaction>
</comment>
<dbReference type="InterPro" id="IPR005861">
    <property type="entry name" value="HisP_aminotrans"/>
</dbReference>
<dbReference type="EMBL" id="ARZY01000021">
    <property type="protein sequence ID" value="EWH09622.1"/>
    <property type="molecule type" value="Genomic_DNA"/>
</dbReference>
<dbReference type="AlphaFoldDB" id="W7QL11"/>
<keyword evidence="7 11" id="KW-0808">Transferase</keyword>
<keyword evidence="5 11" id="KW-0032">Aminotransferase</keyword>
<dbReference type="CDD" id="cd00609">
    <property type="entry name" value="AAT_like"/>
    <property type="match status" value="1"/>
</dbReference>
<evidence type="ECO:0000256" key="1">
    <source>
        <dbReference type="ARBA" id="ARBA00001933"/>
    </source>
</evidence>
<gene>
    <name evidence="11" type="primary">hisC</name>
    <name evidence="13" type="ORF">DS2_11658</name>
</gene>
<dbReference type="STRING" id="1328313.DS2_11658"/>
<comment type="pathway">
    <text evidence="2 11">Amino-acid biosynthesis; L-histidine biosynthesis; L-histidine from 5-phospho-alpha-D-ribose 1-diphosphate: step 7/9.</text>
</comment>
<dbReference type="GO" id="GO:0004400">
    <property type="term" value="F:histidinol-phosphate transaminase activity"/>
    <property type="evidence" value="ECO:0007669"/>
    <property type="project" value="UniProtKB-UniRule"/>
</dbReference>
<evidence type="ECO:0000256" key="11">
    <source>
        <dbReference type="HAMAP-Rule" id="MF_01023"/>
    </source>
</evidence>
<name>W7QL11_9ALTE</name>
<dbReference type="Proteomes" id="UP000019276">
    <property type="component" value="Unassembled WGS sequence"/>
</dbReference>
<dbReference type="PATRIC" id="fig|1328313.3.peg.2384"/>
<evidence type="ECO:0000256" key="9">
    <source>
        <dbReference type="ARBA" id="ARBA00023102"/>
    </source>
</evidence>
<keyword evidence="14" id="KW-1185">Reference proteome</keyword>
<evidence type="ECO:0000256" key="5">
    <source>
        <dbReference type="ARBA" id="ARBA00022576"/>
    </source>
</evidence>
<evidence type="ECO:0000256" key="6">
    <source>
        <dbReference type="ARBA" id="ARBA00022605"/>
    </source>
</evidence>
<evidence type="ECO:0000256" key="7">
    <source>
        <dbReference type="ARBA" id="ARBA00022679"/>
    </source>
</evidence>
<evidence type="ECO:0000256" key="8">
    <source>
        <dbReference type="ARBA" id="ARBA00022898"/>
    </source>
</evidence>
<feature type="domain" description="Aminotransferase class I/classII large" evidence="12">
    <location>
        <begin position="42"/>
        <end position="346"/>
    </location>
</feature>
<dbReference type="RefSeq" id="WP_035014973.1">
    <property type="nucleotide sequence ID" value="NZ_ARZY01000021.1"/>
</dbReference>
<dbReference type="InterPro" id="IPR015424">
    <property type="entry name" value="PyrdxlP-dep_Trfase"/>
</dbReference>
<keyword evidence="8 11" id="KW-0663">Pyridoxal phosphate</keyword>
<evidence type="ECO:0000256" key="2">
    <source>
        <dbReference type="ARBA" id="ARBA00005011"/>
    </source>
</evidence>
<organism evidence="13 14">
    <name type="scientific">Catenovulum agarivorans DS-2</name>
    <dbReference type="NCBI Taxonomy" id="1328313"/>
    <lineage>
        <taxon>Bacteria</taxon>
        <taxon>Pseudomonadati</taxon>
        <taxon>Pseudomonadota</taxon>
        <taxon>Gammaproteobacteria</taxon>
        <taxon>Alteromonadales</taxon>
        <taxon>Alteromonadaceae</taxon>
        <taxon>Catenovulum</taxon>
    </lineage>
</organism>
<comment type="cofactor">
    <cofactor evidence="1 11">
        <name>pyridoxal 5'-phosphate</name>
        <dbReference type="ChEBI" id="CHEBI:597326"/>
    </cofactor>
</comment>
<comment type="similarity">
    <text evidence="3 11">Belongs to the class-II pyridoxal-phosphate-dependent aminotransferase family. Histidinol-phosphate aminotransferase subfamily.</text>
</comment>
<dbReference type="NCBIfam" id="TIGR01141">
    <property type="entry name" value="hisC"/>
    <property type="match status" value="1"/>
</dbReference>